<dbReference type="AlphaFoldDB" id="A0A1G2ET50"/>
<feature type="transmembrane region" description="Helical" evidence="1">
    <location>
        <begin position="93"/>
        <end position="114"/>
    </location>
</feature>
<gene>
    <name evidence="2" type="ORF">A2427_04650</name>
</gene>
<name>A0A1G2ET50_9BACT</name>
<dbReference type="EMBL" id="MHMN01000007">
    <property type="protein sequence ID" value="OGZ28964.1"/>
    <property type="molecule type" value="Genomic_DNA"/>
</dbReference>
<evidence type="ECO:0000313" key="3">
    <source>
        <dbReference type="Proteomes" id="UP000176326"/>
    </source>
</evidence>
<keyword evidence="1" id="KW-1133">Transmembrane helix</keyword>
<sequence>MSFLAATAVCLTAVGFYYMWPGLAIELLYGKAYLVVRGELVWMGLFISAYTLSYLVVSFLLSVGRTKVVVLPILAAVAQLILLNTYHASMLQVVQVSLWCEISLFIGLAGYLGYYQLSHDYAKK</sequence>
<proteinExistence type="predicted"/>
<reference evidence="2 3" key="1">
    <citation type="journal article" date="2016" name="Nat. Commun.">
        <title>Thousands of microbial genomes shed light on interconnected biogeochemical processes in an aquifer system.</title>
        <authorList>
            <person name="Anantharaman K."/>
            <person name="Brown C.T."/>
            <person name="Hug L.A."/>
            <person name="Sharon I."/>
            <person name="Castelle C.J."/>
            <person name="Probst A.J."/>
            <person name="Thomas B.C."/>
            <person name="Singh A."/>
            <person name="Wilkins M.J."/>
            <person name="Karaoz U."/>
            <person name="Brodie E.L."/>
            <person name="Williams K.H."/>
            <person name="Hubbard S.S."/>
            <person name="Banfield J.F."/>
        </authorList>
    </citation>
    <scope>NUCLEOTIDE SEQUENCE [LARGE SCALE GENOMIC DNA]</scope>
</reference>
<feature type="transmembrane region" description="Helical" evidence="1">
    <location>
        <begin position="40"/>
        <end position="61"/>
    </location>
</feature>
<dbReference type="Proteomes" id="UP000176326">
    <property type="component" value="Unassembled WGS sequence"/>
</dbReference>
<keyword evidence="1" id="KW-0812">Transmembrane</keyword>
<evidence type="ECO:0000256" key="1">
    <source>
        <dbReference type="SAM" id="Phobius"/>
    </source>
</evidence>
<feature type="transmembrane region" description="Helical" evidence="1">
    <location>
        <begin position="68"/>
        <end position="87"/>
    </location>
</feature>
<organism evidence="2 3">
    <name type="scientific">Candidatus Nealsonbacteria bacterium RIFOXYC1_FULL_40_7</name>
    <dbReference type="NCBI Taxonomy" id="1801678"/>
    <lineage>
        <taxon>Bacteria</taxon>
        <taxon>Candidatus Nealsoniibacteriota</taxon>
    </lineage>
</organism>
<protein>
    <submittedName>
        <fullName evidence="2">Uncharacterized protein</fullName>
    </submittedName>
</protein>
<accession>A0A1G2ET50</accession>
<comment type="caution">
    <text evidence="2">The sequence shown here is derived from an EMBL/GenBank/DDBJ whole genome shotgun (WGS) entry which is preliminary data.</text>
</comment>
<keyword evidence="1" id="KW-0472">Membrane</keyword>
<evidence type="ECO:0000313" key="2">
    <source>
        <dbReference type="EMBL" id="OGZ28964.1"/>
    </source>
</evidence>